<organism evidence="2 3">
    <name type="scientific">Ignelater luminosus</name>
    <name type="common">Cucubano</name>
    <name type="synonym">Pyrophorus luminosus</name>
    <dbReference type="NCBI Taxonomy" id="2038154"/>
    <lineage>
        <taxon>Eukaryota</taxon>
        <taxon>Metazoa</taxon>
        <taxon>Ecdysozoa</taxon>
        <taxon>Arthropoda</taxon>
        <taxon>Hexapoda</taxon>
        <taxon>Insecta</taxon>
        <taxon>Pterygota</taxon>
        <taxon>Neoptera</taxon>
        <taxon>Endopterygota</taxon>
        <taxon>Coleoptera</taxon>
        <taxon>Polyphaga</taxon>
        <taxon>Elateriformia</taxon>
        <taxon>Elateroidea</taxon>
        <taxon>Elateridae</taxon>
        <taxon>Agrypninae</taxon>
        <taxon>Pyrophorini</taxon>
        <taxon>Ignelater</taxon>
    </lineage>
</organism>
<comment type="caution">
    <text evidence="2">The sequence shown here is derived from an EMBL/GenBank/DDBJ whole genome shotgun (WGS) entry which is preliminary data.</text>
</comment>
<dbReference type="EMBL" id="VTPC01091086">
    <property type="protein sequence ID" value="KAF2879738.1"/>
    <property type="molecule type" value="Genomic_DNA"/>
</dbReference>
<dbReference type="PANTHER" id="PTHR45749:SF28">
    <property type="entry name" value="ZINC FINGER MYM-TYPE PROTEIN 1-LIKE-RELATED"/>
    <property type="match status" value="1"/>
</dbReference>
<feature type="domain" description="DUF4371" evidence="1">
    <location>
        <begin position="71"/>
        <end position="215"/>
    </location>
</feature>
<dbReference type="Proteomes" id="UP000801492">
    <property type="component" value="Unassembled WGS sequence"/>
</dbReference>
<dbReference type="InterPro" id="IPR025398">
    <property type="entry name" value="DUF4371"/>
</dbReference>
<evidence type="ECO:0000313" key="2">
    <source>
        <dbReference type="EMBL" id="KAF2879738.1"/>
    </source>
</evidence>
<dbReference type="PANTHER" id="PTHR45749">
    <property type="match status" value="1"/>
</dbReference>
<protein>
    <recommendedName>
        <fullName evidence="1">DUF4371 domain-containing protein</fullName>
    </recommendedName>
</protein>
<name>A0A8K0C7Z9_IGNLU</name>
<accession>A0A8K0C7Z9</accession>
<dbReference type="OrthoDB" id="8196265at2759"/>
<keyword evidence="3" id="KW-1185">Reference proteome</keyword>
<proteinExistence type="predicted"/>
<gene>
    <name evidence="2" type="ORF">ILUMI_26434</name>
</gene>
<evidence type="ECO:0000259" key="1">
    <source>
        <dbReference type="Pfam" id="PF14291"/>
    </source>
</evidence>
<sequence>MNATVSAEISINNGCNCILEDLLRRPFGIRSFAEKEDIISRGKPTPDLSELIITQTKDRQKSYVHHCCLSQAFEESVDKFNENVKKKRHTVSRLIDAVCYLGMQELAFRGHDESADSHNGGNYVELLYLLAQQYERLNNHLQTSTVVLGTSNDIQNDLIKAISSLMIESIKKEITDTSLVAIIMNEAIDISNKLQLSTVCSYITTDGEVQERFLRFDNISDDVQQRFPKAAPTRWKYNSILVKVVSAVKNDLDELFRSTMENPTEWDGESRACARGFCHTLNEFNY</sequence>
<reference evidence="2" key="1">
    <citation type="submission" date="2019-08" db="EMBL/GenBank/DDBJ databases">
        <title>The genome of the North American firefly Photinus pyralis.</title>
        <authorList>
            <consortium name="Photinus pyralis genome working group"/>
            <person name="Fallon T.R."/>
            <person name="Sander Lower S.E."/>
            <person name="Weng J.-K."/>
        </authorList>
    </citation>
    <scope>NUCLEOTIDE SEQUENCE</scope>
    <source>
        <strain evidence="2">TRF0915ILg1</strain>
        <tissue evidence="2">Whole body</tissue>
    </source>
</reference>
<dbReference type="Pfam" id="PF14291">
    <property type="entry name" value="DUF4371"/>
    <property type="match status" value="1"/>
</dbReference>
<dbReference type="AlphaFoldDB" id="A0A8K0C7Z9"/>
<evidence type="ECO:0000313" key="3">
    <source>
        <dbReference type="Proteomes" id="UP000801492"/>
    </source>
</evidence>